<sequence>MRKSIKILIFLLLLLISITTIYVEVNKMIYKNRVMEYLVAEKGYNKEEIKEIKGVWGKKLPPFYTTVIFKDEPSIIYSYFAHNDIKQFEYRSLNNEVNLKSSDLKHYEPY</sequence>
<reference evidence="1 2" key="1">
    <citation type="journal article" date="2014" name="BMC Genomics">
        <title>Genomic comparison of sporeforming bacilli isolated from milk.</title>
        <authorList>
            <person name="Moreno Switt A.I."/>
            <person name="Andrus A.D."/>
            <person name="Ranieri M.L."/>
            <person name="Orsi R.H."/>
            <person name="Ivy R."/>
            <person name="den Bakker H.C."/>
            <person name="Martin N.H."/>
            <person name="Wiedmann M."/>
            <person name="Boor K.J."/>
        </authorList>
    </citation>
    <scope>NUCLEOTIDE SEQUENCE [LARGE SCALE GENOMIC DNA]</scope>
    <source>
        <strain evidence="1 2">FSL R5-213</strain>
    </source>
</reference>
<evidence type="ECO:0000313" key="2">
    <source>
        <dbReference type="Proteomes" id="UP000019062"/>
    </source>
</evidence>
<dbReference type="InterPro" id="IPR021486">
    <property type="entry name" value="DUF3139"/>
</dbReference>
<evidence type="ECO:0008006" key="3">
    <source>
        <dbReference type="Google" id="ProtNLM"/>
    </source>
</evidence>
<evidence type="ECO:0000313" key="1">
    <source>
        <dbReference type="EMBL" id="ETT86682.1"/>
    </source>
</evidence>
<proteinExistence type="predicted"/>
<dbReference type="Proteomes" id="UP000019062">
    <property type="component" value="Unassembled WGS sequence"/>
</dbReference>
<keyword evidence="2" id="KW-1185">Reference proteome</keyword>
<dbReference type="EMBL" id="ASQA01000013">
    <property type="protein sequence ID" value="ETT86682.1"/>
    <property type="molecule type" value="Genomic_DNA"/>
</dbReference>
<protein>
    <recommendedName>
        <fullName evidence="3">DUF3139 domain-containing protein</fullName>
    </recommendedName>
</protein>
<organism evidence="1 2">
    <name type="scientific">Viridibacillus arenosi FSL R5-213</name>
    <dbReference type="NCBI Taxonomy" id="1227360"/>
    <lineage>
        <taxon>Bacteria</taxon>
        <taxon>Bacillati</taxon>
        <taxon>Bacillota</taxon>
        <taxon>Bacilli</taxon>
        <taxon>Bacillales</taxon>
        <taxon>Caryophanaceae</taxon>
        <taxon>Viridibacillus</taxon>
    </lineage>
</organism>
<accession>W4F2Z9</accession>
<gene>
    <name evidence="1" type="ORF">C176_08217</name>
</gene>
<dbReference type="AlphaFoldDB" id="W4F2Z9"/>
<name>W4F2Z9_9BACL</name>
<dbReference type="Pfam" id="PF11337">
    <property type="entry name" value="DUF3139"/>
    <property type="match status" value="1"/>
</dbReference>
<comment type="caution">
    <text evidence="1">The sequence shown here is derived from an EMBL/GenBank/DDBJ whole genome shotgun (WGS) entry which is preliminary data.</text>
</comment>
<dbReference type="RefSeq" id="WP_038182491.1">
    <property type="nucleotide sequence ID" value="NZ_ASQA01000013.1"/>
</dbReference>